<dbReference type="Proteomes" id="UP001592581">
    <property type="component" value="Unassembled WGS sequence"/>
</dbReference>
<comment type="caution">
    <text evidence="2">The sequence shown here is derived from an EMBL/GenBank/DDBJ whole genome shotgun (WGS) entry which is preliminary data.</text>
</comment>
<name>A0ABV6XXI2_9ACTN</name>
<dbReference type="EMBL" id="JBEUKS010000014">
    <property type="protein sequence ID" value="MFC1442817.1"/>
    <property type="molecule type" value="Genomic_DNA"/>
</dbReference>
<evidence type="ECO:0000313" key="2">
    <source>
        <dbReference type="EMBL" id="MFC1442817.1"/>
    </source>
</evidence>
<organism evidence="2 3">
    <name type="scientific">Streptacidiphilus jeojiensis</name>
    <dbReference type="NCBI Taxonomy" id="3229225"/>
    <lineage>
        <taxon>Bacteria</taxon>
        <taxon>Bacillati</taxon>
        <taxon>Actinomycetota</taxon>
        <taxon>Actinomycetes</taxon>
        <taxon>Kitasatosporales</taxon>
        <taxon>Streptomycetaceae</taxon>
        <taxon>Streptacidiphilus</taxon>
    </lineage>
</organism>
<evidence type="ECO:0000256" key="1">
    <source>
        <dbReference type="SAM" id="MobiDB-lite"/>
    </source>
</evidence>
<keyword evidence="3" id="KW-1185">Reference proteome</keyword>
<dbReference type="RefSeq" id="WP_380567915.1">
    <property type="nucleotide sequence ID" value="NZ_JBEUKS010000014.1"/>
</dbReference>
<protein>
    <submittedName>
        <fullName evidence="2">Uncharacterized protein</fullName>
    </submittedName>
</protein>
<sequence>MATFSYIPDPPDRGTDFEPLLDELVAIFHLDPTPLTSWPNGETANQYSRCEKKRWAVGKAASQDLATTREHAPLVLRATVHDQCRSGIRQLVDPLISALGYRPLQEALIDYVETGNDAEKIGATMAMYPAGPGMRYLNWEKRILTPESIALRDSLADLRDRYRAVCLHAFVTSKAPETRHALSLGFTLDPTAYPPELLQELDQARRVAEANPDSYERLLQTLGREQPDHATPGPAVPPDTGA</sequence>
<feature type="region of interest" description="Disordered" evidence="1">
    <location>
        <begin position="220"/>
        <end position="242"/>
    </location>
</feature>
<proteinExistence type="predicted"/>
<accession>A0ABV6XXI2</accession>
<reference evidence="2 3" key="1">
    <citation type="submission" date="2024-06" db="EMBL/GenBank/DDBJ databases">
        <authorList>
            <person name="Lee S.D."/>
        </authorList>
    </citation>
    <scope>NUCLEOTIDE SEQUENCE [LARGE SCALE GENOMIC DNA]</scope>
    <source>
        <strain evidence="2 3">N1-10</strain>
    </source>
</reference>
<evidence type="ECO:0000313" key="3">
    <source>
        <dbReference type="Proteomes" id="UP001592581"/>
    </source>
</evidence>
<gene>
    <name evidence="2" type="ORF">ABUW04_31665</name>
</gene>